<keyword evidence="18" id="KW-1185">Reference proteome</keyword>
<comment type="subcellular location">
    <subcellularLocation>
        <location evidence="2">Membrane</location>
        <topology evidence="2">Lipid-anchor</topology>
        <topology evidence="2">GPI-anchor</topology>
    </subcellularLocation>
    <subcellularLocation>
        <location evidence="1">Membrane</location>
        <topology evidence="1">Multi-pass membrane protein</topology>
    </subcellularLocation>
    <subcellularLocation>
        <location evidence="3">Secreted</location>
    </subcellularLocation>
</comment>
<keyword evidence="6" id="KW-0336">GPI-anchor</keyword>
<evidence type="ECO:0000256" key="11">
    <source>
        <dbReference type="ARBA" id="ARBA00023157"/>
    </source>
</evidence>
<accession>A0A9P9L678</accession>
<sequence length="493" mass="54966">MPSYYWLEGLATPLRARLSRQLQAGRCQDEGRLTAGRYSSLKLSPPPHHHHVILPCNPSNSPDNHSLQFHQGDVKLHQLLFLNTKDGVNMHLYILFLVLGPCLGEESPSEIVARLPSCAPPCLYGALANSTCDITDLSCMCTNQPFQDDAKICIESACSFSDALFVKNVTETACGAPVRDKSDRFSATIIPLGAIAIFVTMSRLVFKLFFSRTQALSPDDWAIAATLAISVSGLVIGIKCLTVHGLGRDIWTLTTQEISKFALYFYVMTILYFMAMSFIKLSLSLFYLNIFFDNISPYILWGTVAFNALYGIAFLFAAVFQCAPVDYYWTQYLGGYSGTCVDINALGWVNAATGVAVDIWMIAMPLSQVIHLRLHWKKKVGVVVMFFLGTFVTVVSILRLQSLLHFANSNNPTWDQWFVAFWSIIEVNVGMICTCLPTLRLILVRLCPNIFGTADSAKYGQEIVNQSMNPPWTRRRDPEAVDLHSMEAGDKYP</sequence>
<gene>
    <name evidence="17" type="ORF">B0J15DRAFT_83</name>
</gene>
<evidence type="ECO:0000256" key="5">
    <source>
        <dbReference type="ARBA" id="ARBA00022525"/>
    </source>
</evidence>
<evidence type="ECO:0000259" key="16">
    <source>
        <dbReference type="PROSITE" id="PS52012"/>
    </source>
</evidence>
<evidence type="ECO:0000256" key="14">
    <source>
        <dbReference type="PROSITE-ProRule" id="PRU01356"/>
    </source>
</evidence>
<dbReference type="SMART" id="SM00747">
    <property type="entry name" value="CFEM"/>
    <property type="match status" value="1"/>
</dbReference>
<comment type="caution">
    <text evidence="17">The sequence shown here is derived from an EMBL/GenBank/DDBJ whole genome shotgun (WGS) entry which is preliminary data.</text>
</comment>
<evidence type="ECO:0000256" key="9">
    <source>
        <dbReference type="ARBA" id="ARBA00022989"/>
    </source>
</evidence>
<dbReference type="OrthoDB" id="2496787at2759"/>
<evidence type="ECO:0000256" key="10">
    <source>
        <dbReference type="ARBA" id="ARBA00023136"/>
    </source>
</evidence>
<organism evidence="17 18">
    <name type="scientific">Fusarium solani</name>
    <name type="common">Filamentous fungus</name>
    <dbReference type="NCBI Taxonomy" id="169388"/>
    <lineage>
        <taxon>Eukaryota</taxon>
        <taxon>Fungi</taxon>
        <taxon>Dikarya</taxon>
        <taxon>Ascomycota</taxon>
        <taxon>Pezizomycotina</taxon>
        <taxon>Sordariomycetes</taxon>
        <taxon>Hypocreomycetidae</taxon>
        <taxon>Hypocreales</taxon>
        <taxon>Nectriaceae</taxon>
        <taxon>Fusarium</taxon>
        <taxon>Fusarium solani species complex</taxon>
    </lineage>
</organism>
<keyword evidence="7 15" id="KW-0812">Transmembrane</keyword>
<dbReference type="InterPro" id="IPR008427">
    <property type="entry name" value="Extracellular_membr_CFEM_dom"/>
</dbReference>
<feature type="domain" description="CFEM" evidence="16">
    <location>
        <begin position="90"/>
        <end position="205"/>
    </location>
</feature>
<feature type="transmembrane region" description="Helical" evidence="15">
    <location>
        <begin position="380"/>
        <end position="400"/>
    </location>
</feature>
<evidence type="ECO:0000313" key="17">
    <source>
        <dbReference type="EMBL" id="KAH7274700.1"/>
    </source>
</evidence>
<name>A0A9P9L678_FUSSL</name>
<evidence type="ECO:0000256" key="15">
    <source>
        <dbReference type="SAM" id="Phobius"/>
    </source>
</evidence>
<comment type="similarity">
    <text evidence="4">Belongs to the RBT5 family.</text>
</comment>
<evidence type="ECO:0000256" key="1">
    <source>
        <dbReference type="ARBA" id="ARBA00004141"/>
    </source>
</evidence>
<feature type="disulfide bond" evidence="14">
    <location>
        <begin position="141"/>
        <end position="174"/>
    </location>
</feature>
<keyword evidence="14" id="KW-0349">Heme</keyword>
<keyword evidence="5" id="KW-0964">Secreted</keyword>
<keyword evidence="14" id="KW-0479">Metal-binding</keyword>
<feature type="transmembrane region" description="Helical" evidence="15">
    <location>
        <begin position="298"/>
        <end position="320"/>
    </location>
</feature>
<evidence type="ECO:0000256" key="13">
    <source>
        <dbReference type="ARBA" id="ARBA00038359"/>
    </source>
</evidence>
<dbReference type="PANTHER" id="PTHR33048">
    <property type="entry name" value="PTH11-LIKE INTEGRAL MEMBRANE PROTEIN (AFU_ORTHOLOGUE AFUA_5G11245)"/>
    <property type="match status" value="1"/>
</dbReference>
<dbReference type="GO" id="GO:0046872">
    <property type="term" value="F:metal ion binding"/>
    <property type="evidence" value="ECO:0007669"/>
    <property type="project" value="UniProtKB-UniRule"/>
</dbReference>
<feature type="disulfide bond" evidence="14">
    <location>
        <begin position="118"/>
        <end position="158"/>
    </location>
</feature>
<evidence type="ECO:0000256" key="6">
    <source>
        <dbReference type="ARBA" id="ARBA00022622"/>
    </source>
</evidence>
<evidence type="ECO:0000256" key="8">
    <source>
        <dbReference type="ARBA" id="ARBA00022729"/>
    </source>
</evidence>
<feature type="disulfide bond" evidence="14">
    <location>
        <begin position="122"/>
        <end position="153"/>
    </location>
</feature>
<keyword evidence="6" id="KW-0325">Glycoprotein</keyword>
<feature type="disulfide bond" evidence="14">
    <location>
        <begin position="132"/>
        <end position="139"/>
    </location>
</feature>
<protein>
    <recommendedName>
        <fullName evidence="16">CFEM domain-containing protein</fullName>
    </recommendedName>
</protein>
<dbReference type="GO" id="GO:0005576">
    <property type="term" value="C:extracellular region"/>
    <property type="evidence" value="ECO:0007669"/>
    <property type="project" value="UniProtKB-SubCell"/>
</dbReference>
<dbReference type="InterPro" id="IPR049326">
    <property type="entry name" value="Rhodopsin_dom_fungi"/>
</dbReference>
<evidence type="ECO:0000256" key="2">
    <source>
        <dbReference type="ARBA" id="ARBA00004589"/>
    </source>
</evidence>
<proteinExistence type="inferred from homology"/>
<dbReference type="EMBL" id="JAGTJS010000001">
    <property type="protein sequence ID" value="KAH7274700.1"/>
    <property type="molecule type" value="Genomic_DNA"/>
</dbReference>
<evidence type="ECO:0000256" key="3">
    <source>
        <dbReference type="ARBA" id="ARBA00004613"/>
    </source>
</evidence>
<dbReference type="InterPro" id="IPR052337">
    <property type="entry name" value="SAT4-like"/>
</dbReference>
<dbReference type="Pfam" id="PF20684">
    <property type="entry name" value="Fung_rhodopsin"/>
    <property type="match status" value="1"/>
</dbReference>
<feature type="transmembrane region" description="Helical" evidence="15">
    <location>
        <begin position="189"/>
        <end position="209"/>
    </location>
</feature>
<dbReference type="AlphaFoldDB" id="A0A9P9L678"/>
<keyword evidence="8" id="KW-0732">Signal</keyword>
<evidence type="ECO:0000313" key="18">
    <source>
        <dbReference type="Proteomes" id="UP000736672"/>
    </source>
</evidence>
<evidence type="ECO:0000256" key="7">
    <source>
        <dbReference type="ARBA" id="ARBA00022692"/>
    </source>
</evidence>
<dbReference type="PANTHER" id="PTHR33048:SF143">
    <property type="entry name" value="EXTRACELLULAR MEMBRANE PROTEIN CFEM DOMAIN-CONTAINING PROTEIN-RELATED"/>
    <property type="match status" value="1"/>
</dbReference>
<keyword evidence="12" id="KW-0449">Lipoprotein</keyword>
<comment type="similarity">
    <text evidence="13">Belongs to the SAT4 family.</text>
</comment>
<dbReference type="Pfam" id="PF05730">
    <property type="entry name" value="CFEM"/>
    <property type="match status" value="1"/>
</dbReference>
<feature type="transmembrane region" description="Helical" evidence="15">
    <location>
        <begin position="221"/>
        <end position="242"/>
    </location>
</feature>
<evidence type="ECO:0000256" key="4">
    <source>
        <dbReference type="ARBA" id="ARBA00010031"/>
    </source>
</evidence>
<keyword evidence="11 14" id="KW-1015">Disulfide bond</keyword>
<keyword evidence="14" id="KW-0408">Iron</keyword>
<keyword evidence="10 15" id="KW-0472">Membrane</keyword>
<dbReference type="Proteomes" id="UP000736672">
    <property type="component" value="Unassembled WGS sequence"/>
</dbReference>
<feature type="binding site" description="axial binding residue" evidence="14">
    <location>
        <position position="136"/>
    </location>
    <ligand>
        <name>heme</name>
        <dbReference type="ChEBI" id="CHEBI:30413"/>
    </ligand>
    <ligandPart>
        <name>Fe</name>
        <dbReference type="ChEBI" id="CHEBI:18248"/>
    </ligandPart>
</feature>
<dbReference type="PROSITE" id="PS52012">
    <property type="entry name" value="CFEM"/>
    <property type="match status" value="1"/>
</dbReference>
<feature type="transmembrane region" description="Helical" evidence="15">
    <location>
        <begin position="263"/>
        <end position="292"/>
    </location>
</feature>
<feature type="transmembrane region" description="Helical" evidence="15">
    <location>
        <begin position="420"/>
        <end position="443"/>
    </location>
</feature>
<reference evidence="17" key="1">
    <citation type="journal article" date="2021" name="Nat. Commun.">
        <title>Genetic determinants of endophytism in the Arabidopsis root mycobiome.</title>
        <authorList>
            <person name="Mesny F."/>
            <person name="Miyauchi S."/>
            <person name="Thiergart T."/>
            <person name="Pickel B."/>
            <person name="Atanasova L."/>
            <person name="Karlsson M."/>
            <person name="Huettel B."/>
            <person name="Barry K.W."/>
            <person name="Haridas S."/>
            <person name="Chen C."/>
            <person name="Bauer D."/>
            <person name="Andreopoulos W."/>
            <person name="Pangilinan J."/>
            <person name="LaButti K."/>
            <person name="Riley R."/>
            <person name="Lipzen A."/>
            <person name="Clum A."/>
            <person name="Drula E."/>
            <person name="Henrissat B."/>
            <person name="Kohler A."/>
            <person name="Grigoriev I.V."/>
            <person name="Martin F.M."/>
            <person name="Hacquard S."/>
        </authorList>
    </citation>
    <scope>NUCLEOTIDE SEQUENCE</scope>
    <source>
        <strain evidence="17">FSSC 5 MPI-SDFR-AT-0091</strain>
    </source>
</reference>
<dbReference type="GO" id="GO:0098552">
    <property type="term" value="C:side of membrane"/>
    <property type="evidence" value="ECO:0007669"/>
    <property type="project" value="UniProtKB-KW"/>
</dbReference>
<keyword evidence="9 15" id="KW-1133">Transmembrane helix</keyword>
<evidence type="ECO:0000256" key="12">
    <source>
        <dbReference type="ARBA" id="ARBA00023288"/>
    </source>
</evidence>